<dbReference type="GO" id="GO:0009378">
    <property type="term" value="F:four-way junction helicase activity"/>
    <property type="evidence" value="ECO:0007669"/>
    <property type="project" value="InterPro"/>
</dbReference>
<evidence type="ECO:0000256" key="3">
    <source>
        <dbReference type="ARBA" id="ARBA00023125"/>
    </source>
</evidence>
<dbReference type="SUPFAM" id="SSF47781">
    <property type="entry name" value="RuvA domain 2-like"/>
    <property type="match status" value="1"/>
</dbReference>
<comment type="domain">
    <text evidence="6">Has three domains with a flexible linker between the domains II and III and assumes an 'L' shape. Domain III is highly mobile and contacts RuvB.</text>
</comment>
<accession>A0A1L4FRL5</accession>
<evidence type="ECO:0000313" key="8">
    <source>
        <dbReference type="EMBL" id="APJ38229.1"/>
    </source>
</evidence>
<dbReference type="GO" id="GO:0000400">
    <property type="term" value="F:four-way junction DNA binding"/>
    <property type="evidence" value="ECO:0007669"/>
    <property type="project" value="UniProtKB-UniRule"/>
</dbReference>
<dbReference type="Pfam" id="PF14520">
    <property type="entry name" value="HHH_5"/>
    <property type="match status" value="1"/>
</dbReference>
<keyword evidence="9" id="KW-1185">Reference proteome</keyword>
<keyword evidence="5 6" id="KW-0234">DNA repair</keyword>
<dbReference type="Gene3D" id="1.10.150.20">
    <property type="entry name" value="5' to 3' exonuclease, C-terminal subdomain"/>
    <property type="match status" value="1"/>
</dbReference>
<dbReference type="InterPro" id="IPR013849">
    <property type="entry name" value="DNA_helicase_Holl-junc_RuvA_I"/>
</dbReference>
<keyword evidence="3 6" id="KW-0238">DNA-binding</keyword>
<evidence type="ECO:0000256" key="5">
    <source>
        <dbReference type="ARBA" id="ARBA00023204"/>
    </source>
</evidence>
<feature type="domain" description="DNA helicase Holliday junction RuvA type" evidence="7">
    <location>
        <begin position="1"/>
        <end position="59"/>
    </location>
</feature>
<comment type="caution">
    <text evidence="6">Lacks conserved residue(s) required for the propagation of feature annotation.</text>
</comment>
<reference evidence="9" key="1">
    <citation type="submission" date="2016-10" db="EMBL/GenBank/DDBJ databases">
        <authorList>
            <person name="Beylefeld A."/>
            <person name="Abolnik C."/>
        </authorList>
    </citation>
    <scope>NUCLEOTIDE SEQUENCE [LARGE SCALE GENOMIC DNA]</scope>
    <source>
        <strain evidence="9">B359_6</strain>
    </source>
</reference>
<keyword evidence="4 6" id="KW-0233">DNA recombination</keyword>
<dbReference type="GO" id="GO:0048476">
    <property type="term" value="C:Holliday junction resolvase complex"/>
    <property type="evidence" value="ECO:0007669"/>
    <property type="project" value="UniProtKB-UniRule"/>
</dbReference>
<sequence>MILYRLGEILYKNGANVVFESQGIGYSIQVPDHERLEINQKLKLYVFDVMNDYVKQTFGFREYLERALFVDLISLSGIGVRIAFNLLDKGWKETAIAIAQDDLEFLTSASYVQEKNARIIVANLGSKWEKILKTKNILTAQGNNVVDNKNTDKASIDKEIYDEVFFSLKRLGFKDKAISDALIKIESYTSPENLIEKSIELITREMHAKRYSA</sequence>
<dbReference type="STRING" id="48003.BLA55_00825"/>
<dbReference type="OrthoDB" id="5293449at2"/>
<dbReference type="Gene3D" id="2.40.50.140">
    <property type="entry name" value="Nucleic acid-binding proteins"/>
    <property type="match status" value="1"/>
</dbReference>
<dbReference type="GO" id="GO:0006310">
    <property type="term" value="P:DNA recombination"/>
    <property type="evidence" value="ECO:0007669"/>
    <property type="project" value="UniProtKB-UniRule"/>
</dbReference>
<comment type="subcellular location">
    <subcellularLocation>
        <location evidence="6">Cytoplasm</location>
    </subcellularLocation>
</comment>
<dbReference type="GeneID" id="57134301"/>
<gene>
    <name evidence="6" type="primary">ruvA</name>
    <name evidence="8" type="ORF">BLA55_00825</name>
</gene>
<evidence type="ECO:0000313" key="9">
    <source>
        <dbReference type="Proteomes" id="UP000184322"/>
    </source>
</evidence>
<dbReference type="Pfam" id="PF01330">
    <property type="entry name" value="RuvA_N"/>
    <property type="match status" value="1"/>
</dbReference>
<dbReference type="GO" id="GO:0005737">
    <property type="term" value="C:cytoplasm"/>
    <property type="evidence" value="ECO:0007669"/>
    <property type="project" value="UniProtKB-SubCell"/>
</dbReference>
<evidence type="ECO:0000256" key="1">
    <source>
        <dbReference type="ARBA" id="ARBA00022490"/>
    </source>
</evidence>
<evidence type="ECO:0000256" key="2">
    <source>
        <dbReference type="ARBA" id="ARBA00022763"/>
    </source>
</evidence>
<evidence type="ECO:0000256" key="6">
    <source>
        <dbReference type="HAMAP-Rule" id="MF_00031"/>
    </source>
</evidence>
<dbReference type="InterPro" id="IPR012340">
    <property type="entry name" value="NA-bd_OB-fold"/>
</dbReference>
<dbReference type="GO" id="GO:0006281">
    <property type="term" value="P:DNA repair"/>
    <property type="evidence" value="ECO:0007669"/>
    <property type="project" value="UniProtKB-UniRule"/>
</dbReference>
<keyword evidence="2 6" id="KW-0227">DNA damage</keyword>
<proteinExistence type="inferred from homology"/>
<dbReference type="GO" id="GO:0005524">
    <property type="term" value="F:ATP binding"/>
    <property type="evidence" value="ECO:0007669"/>
    <property type="project" value="InterPro"/>
</dbReference>
<dbReference type="InterPro" id="IPR000085">
    <property type="entry name" value="RuvA"/>
</dbReference>
<evidence type="ECO:0000256" key="4">
    <source>
        <dbReference type="ARBA" id="ARBA00023172"/>
    </source>
</evidence>
<dbReference type="RefSeq" id="WP_073372233.1">
    <property type="nucleotide sequence ID" value="NZ_CP017813.1"/>
</dbReference>
<comment type="similarity">
    <text evidence="6">Belongs to the RuvA family.</text>
</comment>
<dbReference type="AlphaFoldDB" id="A0A1L4FRL5"/>
<comment type="subunit">
    <text evidence="6">Homotetramer. Forms an RuvA(8)-RuvB(12)-Holliday junction (HJ) complex. HJ DNA is sandwiched between 2 RuvA tetramers; dsDNA enters through RuvA and exits via RuvB. An RuvB hexamer assembles on each DNA strand where it exits the tetramer. Each RuvB hexamer is contacted by two RuvA subunits (via domain III) on 2 adjacent RuvB subunits; this complex drives branch migration. In the full resolvosome a probable DNA-RuvA(4)-RuvB(12)-RuvC(2) complex forms which resolves the HJ.</text>
</comment>
<keyword evidence="1 6" id="KW-0963">Cytoplasm</keyword>
<organism evidence="8 9">
    <name type="scientific">Mycoplasmopsis pullorum</name>
    <dbReference type="NCBI Taxonomy" id="48003"/>
    <lineage>
        <taxon>Bacteria</taxon>
        <taxon>Bacillati</taxon>
        <taxon>Mycoplasmatota</taxon>
        <taxon>Mycoplasmoidales</taxon>
        <taxon>Metamycoplasmataceae</taxon>
        <taxon>Mycoplasmopsis</taxon>
    </lineage>
</organism>
<dbReference type="Proteomes" id="UP000184322">
    <property type="component" value="Chromosome"/>
</dbReference>
<evidence type="ECO:0000259" key="7">
    <source>
        <dbReference type="Pfam" id="PF01330"/>
    </source>
</evidence>
<comment type="function">
    <text evidence="6">The RuvA-RuvB-RuvC complex processes Holliday junction (HJ) DNA during genetic recombination and DNA repair, while the RuvA-RuvB complex plays an important role in the rescue of blocked DNA replication forks via replication fork reversal (RFR). RuvA specifically binds to HJ cruciform DNA, conferring on it an open structure. The RuvB hexamer acts as an ATP-dependent pump, pulling dsDNA into and through the RuvAB complex. HJ branch migration allows RuvC to scan DNA until it finds its consensus sequence, where it cleaves and resolves the cruciform DNA.</text>
</comment>
<name>A0A1L4FRL5_9BACT</name>
<dbReference type="NCBIfam" id="TIGR00084">
    <property type="entry name" value="ruvA"/>
    <property type="match status" value="1"/>
</dbReference>
<feature type="region of interest" description="Domain III" evidence="6">
    <location>
        <begin position="154"/>
        <end position="213"/>
    </location>
</feature>
<dbReference type="InterPro" id="IPR010994">
    <property type="entry name" value="RuvA_2-like"/>
</dbReference>
<dbReference type="HAMAP" id="MF_00031">
    <property type="entry name" value="DNA_HJ_migration_RuvA"/>
    <property type="match status" value="1"/>
</dbReference>
<protein>
    <recommendedName>
        <fullName evidence="6">Holliday junction branch migration complex subunit RuvA</fullName>
    </recommendedName>
</protein>
<dbReference type="EMBL" id="CP017813">
    <property type="protein sequence ID" value="APJ38229.1"/>
    <property type="molecule type" value="Genomic_DNA"/>
</dbReference>
<dbReference type="KEGG" id="mpul:BLA55_00825"/>